<evidence type="ECO:0000256" key="1">
    <source>
        <dbReference type="ARBA" id="ARBA00009023"/>
    </source>
</evidence>
<gene>
    <name evidence="5" type="ORF">NDI54_19690</name>
</gene>
<evidence type="ECO:0000256" key="4">
    <source>
        <dbReference type="SAM" id="MobiDB-lite"/>
    </source>
</evidence>
<name>A0AAE4F0H9_9EURY</name>
<dbReference type="InterPro" id="IPR006311">
    <property type="entry name" value="TAT_signal"/>
</dbReference>
<dbReference type="Proteomes" id="UP001253439">
    <property type="component" value="Unassembled WGS sequence"/>
</dbReference>
<dbReference type="PANTHER" id="PTHR33376">
    <property type="match status" value="1"/>
</dbReference>
<dbReference type="CDD" id="cd13603">
    <property type="entry name" value="PBP2_TRAP_Siap_TeaA_like"/>
    <property type="match status" value="1"/>
</dbReference>
<sequence length="356" mass="38487">MSHSNRRSVLKAVGGIATIGVGSLAGCSGSSDGSAATDGQNDTSGQSGGDSAAETLDIAATFGQEHPQVQLLNRWSDNLKEQTDGSLALNYVSIGGEEDHMSATSSGSIAGHGVAMTALTSSYGREYGFLEAPFVAEGWEHFQALMDEYVYGEGGFNSQLIEQANQRILGAAFRGLRGTTANKAVAAPADIEGVKMRLPEFETWVQSWEEIGAQATPVPYDELYQALQTGVVSSSEGPIAQFVDASLYEVQSHFSQTDHLLQTQNWVLNEDTWQGLDESEQQAMQDSLDEAIQWANEETRSAAEELLTMVQEDHDVTVVSSEDVDQDAFRSAAQPQLEEFFDNRWKPSLEDVQSLA</sequence>
<evidence type="ECO:0000256" key="3">
    <source>
        <dbReference type="ARBA" id="ARBA00022729"/>
    </source>
</evidence>
<evidence type="ECO:0000256" key="2">
    <source>
        <dbReference type="ARBA" id="ARBA00022448"/>
    </source>
</evidence>
<dbReference type="PANTHER" id="PTHR33376:SF7">
    <property type="entry name" value="C4-DICARBOXYLATE-BINDING PROTEIN DCTB"/>
    <property type="match status" value="1"/>
</dbReference>
<dbReference type="Pfam" id="PF03480">
    <property type="entry name" value="DctP"/>
    <property type="match status" value="1"/>
</dbReference>
<keyword evidence="3" id="KW-0732">Signal</keyword>
<comment type="similarity">
    <text evidence="1">Belongs to the bacterial solute-binding protein 7 family.</text>
</comment>
<dbReference type="EMBL" id="JAMQOM010000018">
    <property type="protein sequence ID" value="MDS0223568.1"/>
    <property type="molecule type" value="Genomic_DNA"/>
</dbReference>
<evidence type="ECO:0000313" key="5">
    <source>
        <dbReference type="EMBL" id="MDS0223568.1"/>
    </source>
</evidence>
<dbReference type="PROSITE" id="PS51257">
    <property type="entry name" value="PROKAR_LIPOPROTEIN"/>
    <property type="match status" value="1"/>
</dbReference>
<evidence type="ECO:0000313" key="6">
    <source>
        <dbReference type="Proteomes" id="UP001253439"/>
    </source>
</evidence>
<dbReference type="InterPro" id="IPR038404">
    <property type="entry name" value="TRAP_DctP_sf"/>
</dbReference>
<dbReference type="RefSeq" id="WP_310898099.1">
    <property type="nucleotide sequence ID" value="NZ_JAMQOM010000018.1"/>
</dbReference>
<accession>A0AAE4F0H9</accession>
<dbReference type="Gene3D" id="3.40.190.170">
    <property type="entry name" value="Bacterial extracellular solute-binding protein, family 7"/>
    <property type="match status" value="1"/>
</dbReference>
<dbReference type="NCBIfam" id="NF037995">
    <property type="entry name" value="TRAP_S1"/>
    <property type="match status" value="1"/>
</dbReference>
<feature type="compositionally biased region" description="Low complexity" evidence="4">
    <location>
        <begin position="30"/>
        <end position="39"/>
    </location>
</feature>
<dbReference type="PROSITE" id="PS51318">
    <property type="entry name" value="TAT"/>
    <property type="match status" value="1"/>
</dbReference>
<reference evidence="5 6" key="1">
    <citation type="submission" date="2022-06" db="EMBL/GenBank/DDBJ databases">
        <title>Haloarcula sp. a new haloarchaeum isolate from saline soil.</title>
        <authorList>
            <person name="Strakova D."/>
            <person name="Galisteo C."/>
            <person name="Sanchez-Porro C."/>
            <person name="Ventosa A."/>
        </authorList>
    </citation>
    <scope>NUCLEOTIDE SEQUENCE [LARGE SCALE GENOMIC DNA]</scope>
    <source>
        <strain evidence="5 6">S1AR25-5A</strain>
    </source>
</reference>
<proteinExistence type="inferred from homology"/>
<comment type="caution">
    <text evidence="5">The sequence shown here is derived from an EMBL/GenBank/DDBJ whole genome shotgun (WGS) entry which is preliminary data.</text>
</comment>
<dbReference type="InterPro" id="IPR018389">
    <property type="entry name" value="DctP_fam"/>
</dbReference>
<keyword evidence="2" id="KW-0813">Transport</keyword>
<organism evidence="5 6">
    <name type="scientific">Haloarcula terrestris</name>
    <dbReference type="NCBI Taxonomy" id="2950533"/>
    <lineage>
        <taxon>Archaea</taxon>
        <taxon>Methanobacteriati</taxon>
        <taxon>Methanobacteriota</taxon>
        <taxon>Stenosarchaea group</taxon>
        <taxon>Halobacteria</taxon>
        <taxon>Halobacteriales</taxon>
        <taxon>Haloarculaceae</taxon>
        <taxon>Haloarcula</taxon>
    </lineage>
</organism>
<dbReference type="AlphaFoldDB" id="A0AAE4F0H9"/>
<feature type="region of interest" description="Disordered" evidence="4">
    <location>
        <begin position="30"/>
        <end position="51"/>
    </location>
</feature>
<keyword evidence="6" id="KW-1185">Reference proteome</keyword>
<dbReference type="GO" id="GO:0055085">
    <property type="term" value="P:transmembrane transport"/>
    <property type="evidence" value="ECO:0007669"/>
    <property type="project" value="InterPro"/>
</dbReference>
<protein>
    <submittedName>
        <fullName evidence="5">TRAP transporter substrate-binding protein</fullName>
    </submittedName>
</protein>